<reference evidence="2" key="1">
    <citation type="submission" date="2023-06" db="EMBL/GenBank/DDBJ databases">
        <authorList>
            <person name="Delattre M."/>
        </authorList>
    </citation>
    <scope>NUCLEOTIDE SEQUENCE</scope>
    <source>
        <strain evidence="2">AF72</strain>
    </source>
</reference>
<gene>
    <name evidence="2" type="ORF">MSPICULIGERA_LOCUS11554</name>
</gene>
<comment type="caution">
    <text evidence="2">The sequence shown here is derived from an EMBL/GenBank/DDBJ whole genome shotgun (WGS) entry which is preliminary data.</text>
</comment>
<organism evidence="2 3">
    <name type="scientific">Mesorhabditis spiculigera</name>
    <dbReference type="NCBI Taxonomy" id="96644"/>
    <lineage>
        <taxon>Eukaryota</taxon>
        <taxon>Metazoa</taxon>
        <taxon>Ecdysozoa</taxon>
        <taxon>Nematoda</taxon>
        <taxon>Chromadorea</taxon>
        <taxon>Rhabditida</taxon>
        <taxon>Rhabditina</taxon>
        <taxon>Rhabditomorpha</taxon>
        <taxon>Rhabditoidea</taxon>
        <taxon>Rhabditidae</taxon>
        <taxon>Mesorhabditinae</taxon>
        <taxon>Mesorhabditis</taxon>
    </lineage>
</organism>
<feature type="compositionally biased region" description="Polar residues" evidence="1">
    <location>
        <begin position="301"/>
        <end position="313"/>
    </location>
</feature>
<proteinExistence type="predicted"/>
<feature type="compositionally biased region" description="Polar residues" evidence="1">
    <location>
        <begin position="169"/>
        <end position="181"/>
    </location>
</feature>
<feature type="compositionally biased region" description="Polar residues" evidence="1">
    <location>
        <begin position="125"/>
        <end position="137"/>
    </location>
</feature>
<name>A0AA36CRL5_9BILA</name>
<keyword evidence="3" id="KW-1185">Reference proteome</keyword>
<accession>A0AA36CRL5</accession>
<evidence type="ECO:0000256" key="1">
    <source>
        <dbReference type="SAM" id="MobiDB-lite"/>
    </source>
</evidence>
<feature type="region of interest" description="Disordered" evidence="1">
    <location>
        <begin position="112"/>
        <end position="395"/>
    </location>
</feature>
<evidence type="ECO:0000313" key="2">
    <source>
        <dbReference type="EMBL" id="CAJ0573186.1"/>
    </source>
</evidence>
<feature type="compositionally biased region" description="Polar residues" evidence="1">
    <location>
        <begin position="213"/>
        <end position="225"/>
    </location>
</feature>
<sequence>MISEFSAALQNAETLKVRIGQGEIGEMMARLGRITANEVATRERMKLSIPFFDKMDIPPTPQPGPYWHPAEKAFRYLTDKEPVGSSYSSTKHPDDVPTAKEQQLDAVLKFGVDQKNGPPKAISQEPVSSSIPSTQTPDDLPTAKEQQLDAVLKFGVDQKNGPPKAISQEPVSSSIPSTQTPDDLPTAKEQQLDAVLKFGVDQKNGPPKAISQEPVSSSIPSTQTPDDLPTAKEQQLDAVLKFGVDQKNGPPKAISQEPVSSSIPSTQTPDDLPTAKEQQLDAVLKFGVDQKNGPPKAISQEPVSSSIPSTQTPDDLPTAKDTSRVNGVRASFEDNLADEESDTISTDISFPEILAYRSPANASSDEEHRSPVTPDPNSMDEEEPTEEPKLKSEPCSETLIDFFGRPGLARDLMSRLQRLD</sequence>
<feature type="non-terminal residue" evidence="2">
    <location>
        <position position="1"/>
    </location>
</feature>
<protein>
    <submittedName>
        <fullName evidence="2">Uncharacterized protein</fullName>
    </submittedName>
</protein>
<feature type="compositionally biased region" description="Polar residues" evidence="1">
    <location>
        <begin position="257"/>
        <end position="269"/>
    </location>
</feature>
<dbReference type="AlphaFoldDB" id="A0AA36CRL5"/>
<dbReference type="Proteomes" id="UP001177023">
    <property type="component" value="Unassembled WGS sequence"/>
</dbReference>
<dbReference type="EMBL" id="CATQJA010002615">
    <property type="protein sequence ID" value="CAJ0573186.1"/>
    <property type="molecule type" value="Genomic_DNA"/>
</dbReference>
<evidence type="ECO:0000313" key="3">
    <source>
        <dbReference type="Proteomes" id="UP001177023"/>
    </source>
</evidence>